<feature type="chain" id="PRO_5045860378" evidence="3">
    <location>
        <begin position="22"/>
        <end position="558"/>
    </location>
</feature>
<dbReference type="RefSeq" id="WP_394839193.1">
    <property type="nucleotide sequence ID" value="NZ_CP089929.1"/>
</dbReference>
<evidence type="ECO:0000256" key="3">
    <source>
        <dbReference type="SAM" id="SignalP"/>
    </source>
</evidence>
<feature type="domain" description="Leucine-binding protein" evidence="4">
    <location>
        <begin position="116"/>
        <end position="474"/>
    </location>
</feature>
<accession>A0ABZ2LF04</accession>
<dbReference type="Gene3D" id="3.40.50.2300">
    <property type="match status" value="2"/>
</dbReference>
<dbReference type="PROSITE" id="PS51257">
    <property type="entry name" value="PROKAR_LIPOPROTEIN"/>
    <property type="match status" value="1"/>
</dbReference>
<gene>
    <name evidence="5" type="ORF">LVJ94_20090</name>
</gene>
<protein>
    <submittedName>
        <fullName evidence="5">ABC transporter substrate-binding protein</fullName>
    </submittedName>
</protein>
<keyword evidence="6" id="KW-1185">Reference proteome</keyword>
<dbReference type="PANTHER" id="PTHR30483">
    <property type="entry name" value="LEUCINE-SPECIFIC-BINDING PROTEIN"/>
    <property type="match status" value="1"/>
</dbReference>
<evidence type="ECO:0000256" key="1">
    <source>
        <dbReference type="ARBA" id="ARBA00010062"/>
    </source>
</evidence>
<feature type="signal peptide" evidence="3">
    <location>
        <begin position="1"/>
        <end position="21"/>
    </location>
</feature>
<dbReference type="EMBL" id="CP089983">
    <property type="protein sequence ID" value="WXB09519.1"/>
    <property type="molecule type" value="Genomic_DNA"/>
</dbReference>
<organism evidence="5 6">
    <name type="scientific">Pendulispora rubella</name>
    <dbReference type="NCBI Taxonomy" id="2741070"/>
    <lineage>
        <taxon>Bacteria</taxon>
        <taxon>Pseudomonadati</taxon>
        <taxon>Myxococcota</taxon>
        <taxon>Myxococcia</taxon>
        <taxon>Myxococcales</taxon>
        <taxon>Sorangiineae</taxon>
        <taxon>Pendulisporaceae</taxon>
        <taxon>Pendulispora</taxon>
    </lineage>
</organism>
<reference evidence="5" key="1">
    <citation type="submission" date="2021-12" db="EMBL/GenBank/DDBJ databases">
        <title>Discovery of the Pendulisporaceae a myxobacterial family with distinct sporulation behavior and unique specialized metabolism.</title>
        <authorList>
            <person name="Garcia R."/>
            <person name="Popoff A."/>
            <person name="Bader C.D."/>
            <person name="Loehr J."/>
            <person name="Walesch S."/>
            <person name="Walt C."/>
            <person name="Boldt J."/>
            <person name="Bunk B."/>
            <person name="Haeckl F.J.F.P.J."/>
            <person name="Gunesch A.P."/>
            <person name="Birkelbach J."/>
            <person name="Nuebel U."/>
            <person name="Pietschmann T."/>
            <person name="Bach T."/>
            <person name="Mueller R."/>
        </authorList>
    </citation>
    <scope>NUCLEOTIDE SEQUENCE</scope>
    <source>
        <strain evidence="5">MSr11367</strain>
    </source>
</reference>
<dbReference type="SUPFAM" id="SSF53822">
    <property type="entry name" value="Periplasmic binding protein-like I"/>
    <property type="match status" value="1"/>
</dbReference>
<evidence type="ECO:0000313" key="6">
    <source>
        <dbReference type="Proteomes" id="UP001374803"/>
    </source>
</evidence>
<comment type="similarity">
    <text evidence="1">Belongs to the leucine-binding protein family.</text>
</comment>
<evidence type="ECO:0000256" key="2">
    <source>
        <dbReference type="ARBA" id="ARBA00022729"/>
    </source>
</evidence>
<evidence type="ECO:0000259" key="4">
    <source>
        <dbReference type="Pfam" id="PF13458"/>
    </source>
</evidence>
<proteinExistence type="inferred from homology"/>
<name>A0ABZ2LF04_9BACT</name>
<dbReference type="Pfam" id="PF13458">
    <property type="entry name" value="Peripla_BP_6"/>
    <property type="match status" value="1"/>
</dbReference>
<keyword evidence="2 3" id="KW-0732">Signal</keyword>
<evidence type="ECO:0000313" key="5">
    <source>
        <dbReference type="EMBL" id="WXB09519.1"/>
    </source>
</evidence>
<dbReference type="Proteomes" id="UP001374803">
    <property type="component" value="Chromosome"/>
</dbReference>
<dbReference type="InterPro" id="IPR028082">
    <property type="entry name" value="Peripla_BP_I"/>
</dbReference>
<sequence>MVRTFSRIAVLAALSSITVTVSSCVALLGQNTTQCQSTDDCTALGPEFASTVCNSDHLCQSITDETRCDTNATCTTRFGVEAPHVCDKTTHRCVKLTSEDCATPLADPSDYANDNTIYLGLMMPLTGTQASAAAPIVNAVDLARKDFKLNSNTGLPPAKDGGPRRPLAFLVCNEQVDFMRAAHHLIDDVHVPAIIGPSFSSNVAKLATDYASGADVLLMGPTGGAALITTLDVHPRGKRLVWRTVPSDTEHALTHAALVPVIEKQLRDAGVIAAGEAMKVALLHRGDNFGRGLASTVFDNMRFNDNKSAAENLAAQKYTDVDYGDPSTDPNPDNAYAKAVTRLKDFAPHVILAGGADEISQKILGPTETNWTVTYRPRWLNITGATLTANLLATINAQPAAKGLRTRIMASAAGRTGPLYSKFTILYQGANEGATPSFYAAGGYDATYLLAYSIVALGDQPLTGTSLATGLEKLVPPAPVLTTGADSISKAFDALTRNQSIDYDGAMGAHDFNPAVGEAKNDIQIICVGADDSGQAANFRPSGAFYRNGVVTGTVACP</sequence>
<dbReference type="PANTHER" id="PTHR30483:SF6">
    <property type="entry name" value="PERIPLASMIC BINDING PROTEIN OF ABC TRANSPORTER FOR NATURAL AMINO ACIDS"/>
    <property type="match status" value="1"/>
</dbReference>
<dbReference type="InterPro" id="IPR051010">
    <property type="entry name" value="BCAA_transport"/>
</dbReference>
<dbReference type="InterPro" id="IPR028081">
    <property type="entry name" value="Leu-bd"/>
</dbReference>